<evidence type="ECO:0000259" key="4">
    <source>
        <dbReference type="PROSITE" id="PS00214"/>
    </source>
</evidence>
<dbReference type="InterPro" id="IPR000463">
    <property type="entry name" value="Fatty_acid-bd"/>
</dbReference>
<protein>
    <recommendedName>
        <fullName evidence="4">Cytosolic fatty-acid binding proteins domain-containing protein</fullName>
    </recommendedName>
</protein>
<dbReference type="Gene3D" id="2.40.128.20">
    <property type="match status" value="1"/>
</dbReference>
<comment type="similarity">
    <text evidence="1 3">Belongs to the calycin superfamily. Fatty-acid binding protein (FABP) family.</text>
</comment>
<dbReference type="CDD" id="cd00742">
    <property type="entry name" value="FABP"/>
    <property type="match status" value="1"/>
</dbReference>
<evidence type="ECO:0000313" key="5">
    <source>
        <dbReference type="EMBL" id="KAK0411445.1"/>
    </source>
</evidence>
<dbReference type="PROSITE" id="PS00214">
    <property type="entry name" value="FABP"/>
    <property type="match status" value="1"/>
</dbReference>
<dbReference type="Proteomes" id="UP001175271">
    <property type="component" value="Unassembled WGS sequence"/>
</dbReference>
<organism evidence="5 6">
    <name type="scientific">Steinernema hermaphroditum</name>
    <dbReference type="NCBI Taxonomy" id="289476"/>
    <lineage>
        <taxon>Eukaryota</taxon>
        <taxon>Metazoa</taxon>
        <taxon>Ecdysozoa</taxon>
        <taxon>Nematoda</taxon>
        <taxon>Chromadorea</taxon>
        <taxon>Rhabditida</taxon>
        <taxon>Tylenchina</taxon>
        <taxon>Panagrolaimomorpha</taxon>
        <taxon>Strongyloidoidea</taxon>
        <taxon>Steinernematidae</taxon>
        <taxon>Steinernema</taxon>
    </lineage>
</organism>
<dbReference type="FunFam" id="2.40.128.20:FF:000001">
    <property type="entry name" value="Fatty acid-binding protein, adipocyte"/>
    <property type="match status" value="1"/>
</dbReference>
<name>A0AA39HSW4_9BILA</name>
<dbReference type="InterPro" id="IPR000566">
    <property type="entry name" value="Lipocln_cytosolic_FA-bd_dom"/>
</dbReference>
<dbReference type="GO" id="GO:0005504">
    <property type="term" value="F:fatty acid binding"/>
    <property type="evidence" value="ECO:0007669"/>
    <property type="project" value="UniProtKB-ARBA"/>
</dbReference>
<proteinExistence type="inferred from homology"/>
<gene>
    <name evidence="5" type="ORF">QR680_005655</name>
</gene>
<reference evidence="5" key="1">
    <citation type="submission" date="2023-06" db="EMBL/GenBank/DDBJ databases">
        <title>Genomic analysis of the entomopathogenic nematode Steinernema hermaphroditum.</title>
        <authorList>
            <person name="Schwarz E.M."/>
            <person name="Heppert J.K."/>
            <person name="Baniya A."/>
            <person name="Schwartz H.T."/>
            <person name="Tan C.-H."/>
            <person name="Antoshechkin I."/>
            <person name="Sternberg P.W."/>
            <person name="Goodrich-Blair H."/>
            <person name="Dillman A.R."/>
        </authorList>
    </citation>
    <scope>NUCLEOTIDE SEQUENCE</scope>
    <source>
        <strain evidence="5">PS9179</strain>
        <tissue evidence="5">Whole animal</tissue>
    </source>
</reference>
<keyword evidence="6" id="KW-1185">Reference proteome</keyword>
<sequence>MEALVGKWNFVSTDNFEAYLKHVGVGMMTRKIAANLKPVLDFKVDEGDKWTMTSTSTFKVIVTEFVLGQEFEETTADGRQMKTTFTFEDGKLVQSQKKIKDGDKDSRIERYVDADGNLVIVMESEGVVAKRVYEKAK</sequence>
<comment type="caution">
    <text evidence="5">The sequence shown here is derived from an EMBL/GenBank/DDBJ whole genome shotgun (WGS) entry which is preliminary data.</text>
</comment>
<keyword evidence="3" id="KW-0813">Transport</keyword>
<accession>A0AA39HSW4</accession>
<dbReference type="EMBL" id="JAUCMV010000003">
    <property type="protein sequence ID" value="KAK0411445.1"/>
    <property type="molecule type" value="Genomic_DNA"/>
</dbReference>
<evidence type="ECO:0000256" key="3">
    <source>
        <dbReference type="RuleBase" id="RU003696"/>
    </source>
</evidence>
<evidence type="ECO:0000256" key="2">
    <source>
        <dbReference type="ARBA" id="ARBA00023121"/>
    </source>
</evidence>
<evidence type="ECO:0000313" key="6">
    <source>
        <dbReference type="Proteomes" id="UP001175271"/>
    </source>
</evidence>
<dbReference type="PRINTS" id="PR00178">
    <property type="entry name" value="FATTYACIDBP"/>
</dbReference>
<dbReference type="Pfam" id="PF00061">
    <property type="entry name" value="Lipocalin"/>
    <property type="match status" value="1"/>
</dbReference>
<dbReference type="PANTHER" id="PTHR11955">
    <property type="entry name" value="FATTY ACID BINDING PROTEIN"/>
    <property type="match status" value="1"/>
</dbReference>
<dbReference type="AlphaFoldDB" id="A0AA39HSW4"/>
<dbReference type="InterPro" id="IPR031259">
    <property type="entry name" value="ILBP"/>
</dbReference>
<feature type="domain" description="Cytosolic fatty-acid binding proteins" evidence="4">
    <location>
        <begin position="6"/>
        <end position="23"/>
    </location>
</feature>
<keyword evidence="2" id="KW-0446">Lipid-binding</keyword>
<dbReference type="InterPro" id="IPR012674">
    <property type="entry name" value="Calycin"/>
</dbReference>
<evidence type="ECO:0000256" key="1">
    <source>
        <dbReference type="ARBA" id="ARBA00008390"/>
    </source>
</evidence>
<dbReference type="SUPFAM" id="SSF50814">
    <property type="entry name" value="Lipocalins"/>
    <property type="match status" value="1"/>
</dbReference>